<accession>A0A8S9MYQ6</accession>
<name>A0A8S9MYQ6_BRACR</name>
<reference evidence="1" key="1">
    <citation type="submission" date="2019-12" db="EMBL/GenBank/DDBJ databases">
        <title>Genome sequencing and annotation of Brassica cretica.</title>
        <authorList>
            <person name="Studholme D.J."/>
            <person name="Sarris P."/>
        </authorList>
    </citation>
    <scope>NUCLEOTIDE SEQUENCE</scope>
    <source>
        <strain evidence="1">PFS-109/04</strain>
        <tissue evidence="1">Leaf</tissue>
    </source>
</reference>
<sequence length="136" mass="14963">MTGGRIRDSVNSSMAKKITIRLTKESRNRFLSIIIPALRVETLSDDRMFGTGLSNPTNLGTLAQCQDLATHRTNKLASVTDQGTGTKRTGIKESGDPVLIFLCTKMENPDALLQKAMGKVESQTSSWTSKERFQKS</sequence>
<dbReference type="Proteomes" id="UP000712600">
    <property type="component" value="Unassembled WGS sequence"/>
</dbReference>
<protein>
    <submittedName>
        <fullName evidence="1">Uncharacterized protein</fullName>
    </submittedName>
</protein>
<evidence type="ECO:0000313" key="1">
    <source>
        <dbReference type="EMBL" id="KAF3486582.1"/>
    </source>
</evidence>
<dbReference type="EMBL" id="QGKX02002183">
    <property type="protein sequence ID" value="KAF3486582.1"/>
    <property type="molecule type" value="Genomic_DNA"/>
</dbReference>
<dbReference type="AlphaFoldDB" id="A0A8S9MYQ6"/>
<proteinExistence type="predicted"/>
<comment type="caution">
    <text evidence="1">The sequence shown here is derived from an EMBL/GenBank/DDBJ whole genome shotgun (WGS) entry which is preliminary data.</text>
</comment>
<organism evidence="1 2">
    <name type="scientific">Brassica cretica</name>
    <name type="common">Mustard</name>
    <dbReference type="NCBI Taxonomy" id="69181"/>
    <lineage>
        <taxon>Eukaryota</taxon>
        <taxon>Viridiplantae</taxon>
        <taxon>Streptophyta</taxon>
        <taxon>Embryophyta</taxon>
        <taxon>Tracheophyta</taxon>
        <taxon>Spermatophyta</taxon>
        <taxon>Magnoliopsida</taxon>
        <taxon>eudicotyledons</taxon>
        <taxon>Gunneridae</taxon>
        <taxon>Pentapetalae</taxon>
        <taxon>rosids</taxon>
        <taxon>malvids</taxon>
        <taxon>Brassicales</taxon>
        <taxon>Brassicaceae</taxon>
        <taxon>Brassiceae</taxon>
        <taxon>Brassica</taxon>
    </lineage>
</organism>
<evidence type="ECO:0000313" key="2">
    <source>
        <dbReference type="Proteomes" id="UP000712600"/>
    </source>
</evidence>
<gene>
    <name evidence="1" type="ORF">F2Q69_00052053</name>
</gene>